<keyword evidence="1" id="KW-0175">Coiled coil</keyword>
<dbReference type="OrthoDB" id="8660079at2"/>
<protein>
    <submittedName>
        <fullName evidence="4">Muramidase (Phage lambda lysozyme)</fullName>
    </submittedName>
</protein>
<accession>A0A1T4W4M1</accession>
<feature type="region of interest" description="Disordered" evidence="2">
    <location>
        <begin position="240"/>
        <end position="260"/>
    </location>
</feature>
<evidence type="ECO:0000256" key="1">
    <source>
        <dbReference type="SAM" id="Coils"/>
    </source>
</evidence>
<dbReference type="Pfam" id="PF10145">
    <property type="entry name" value="PhageMin_Tail"/>
    <property type="match status" value="1"/>
</dbReference>
<dbReference type="RefSeq" id="WP_078921482.1">
    <property type="nucleotide sequence ID" value="NZ_FUYB01000003.1"/>
</dbReference>
<evidence type="ECO:0000259" key="3">
    <source>
        <dbReference type="Pfam" id="PF10145"/>
    </source>
</evidence>
<sequence length="1144" mass="125383">MSQAAQQALKILISGDVDPRFNSVFSLADRRLAETGKQMHDLKQKQSLLSRFEMSTAGINKTTAALKKAQERSEALRQSLQRQQELLRNSRDAEAAIKKTERALNSAKDKAEKLRKEISEKIASGATEGLGKLQQSLAATESNIVGLGQTLVEQTSIYSQYQEELRKTKTNIEQTKADIKAMDDQVEHLNQSLENQKKKLKQQQEALERSGVNMHNLAEEARRASEALEQTTRDYNRLENARTIDERQAQQDAERRRARGEAVRNVEAGMGIIGSTVNEVGRFVAAPVNTAAENEKAIRDVAITAGFAQTDKEEALRDFARDASIDYYQKQEKINEALGTLAANGVTDLNEFQRYTANAAQAASAWNADITDMANLQFTVSRKFGVSAEDMKKAINVMAIGGKEGQFELKDQAKWMNDLGSMFENLGGKGLEDLASAAAYLQVARLGAGTNDEAANNMRNFLMKLTAPDTAKDFAGVNFALGRKLTESDKKAGVKGEDLQALLKAEVAKGFSPIEGMVNVVKQYMQSAGSKAELENIRLAKNDDELQKALGTLSEAGALGQLFQDMQAMSFVRAALQNEAKYKEVKDRALTEGVKKDVLMEDFQSAVDTSAKKIEAVGRRWDALLDKTGQFFKGETDQALESTADVLDVGFYEAGARLGRKLFGDKDEKKPSSSVVAGQRALGGPVLPGKMYEVNEQGMPELLNVFGRQYLMMGGAAGFVTPLGGLGQSDLVASQGDSSQRWPGMSADYVGLWIDRAILDWRQRDWALPSPRIDEWIEQAWKDWKQRDWSIRGDLFPEIGAFFRQWHTQWSSLLASAQQVPGAILGAAPGLGAGVGAVSHTVSQSLDYLTGKTKTDKGGNQGQAVNMNLPPEARALLDTIAGTESPGYNVIYGGKRFSEYGDHPRIDVPIRSGPNKGKTSSASGRYQFLGSTWDEMSLQHKLKDFSPENQDKGAWELAKRDYGLRTGRDLLADLRSGDAARMAGVGVALSPTWTSLPSGIEAGTNTARFNREFAMNLAGKRAYGGPVQSGQLYEVNELGMPELLNVAGREFLMMGRESGLVTPLETMNAGFESDLSHRLVQGLTTFQAAPATTGASPMTQHFNYTIQVVQQAGESQEVLVQRLERMIRDSQRFNHNALYDAPGY</sequence>
<proteinExistence type="predicted"/>
<gene>
    <name evidence="4" type="ORF">SAMN02745130_00996</name>
</gene>
<dbReference type="AlphaFoldDB" id="A0A1T4W4M1"/>
<dbReference type="Gene3D" id="1.10.530.10">
    <property type="match status" value="1"/>
</dbReference>
<name>A0A1T4W4M1_9GAMM</name>
<dbReference type="InterPro" id="IPR010090">
    <property type="entry name" value="Phage_tape_meas"/>
</dbReference>
<evidence type="ECO:0000256" key="2">
    <source>
        <dbReference type="SAM" id="MobiDB-lite"/>
    </source>
</evidence>
<dbReference type="EMBL" id="FUYB01000003">
    <property type="protein sequence ID" value="SKA72192.1"/>
    <property type="molecule type" value="Genomic_DNA"/>
</dbReference>
<evidence type="ECO:0000313" key="5">
    <source>
        <dbReference type="Proteomes" id="UP000190460"/>
    </source>
</evidence>
<dbReference type="InterPro" id="IPR023346">
    <property type="entry name" value="Lysozyme-like_dom_sf"/>
</dbReference>
<evidence type="ECO:0000313" key="4">
    <source>
        <dbReference type="EMBL" id="SKA72192.1"/>
    </source>
</evidence>
<keyword evidence="5" id="KW-1185">Reference proteome</keyword>
<dbReference type="Proteomes" id="UP000190460">
    <property type="component" value="Unassembled WGS sequence"/>
</dbReference>
<feature type="coiled-coil region" evidence="1">
    <location>
        <begin position="59"/>
        <end position="124"/>
    </location>
</feature>
<dbReference type="CDD" id="cd00736">
    <property type="entry name" value="lambda_lys-like"/>
    <property type="match status" value="1"/>
</dbReference>
<dbReference type="STRING" id="92487.SAMN02745130_00996"/>
<dbReference type="SUPFAM" id="SSF53955">
    <property type="entry name" value="Lysozyme-like"/>
    <property type="match status" value="1"/>
</dbReference>
<reference evidence="4 5" key="1">
    <citation type="submission" date="2017-02" db="EMBL/GenBank/DDBJ databases">
        <authorList>
            <person name="Peterson S.W."/>
        </authorList>
    </citation>
    <scope>NUCLEOTIDE SEQUENCE [LARGE SCALE GENOMIC DNA]</scope>
    <source>
        <strain evidence="4 5">ATCC 49788</strain>
    </source>
</reference>
<feature type="domain" description="Phage tail tape measure protein" evidence="3">
    <location>
        <begin position="319"/>
        <end position="478"/>
    </location>
</feature>
<organism evidence="4 5">
    <name type="scientific">Thiothrix eikelboomii</name>
    <dbReference type="NCBI Taxonomy" id="92487"/>
    <lineage>
        <taxon>Bacteria</taxon>
        <taxon>Pseudomonadati</taxon>
        <taxon>Pseudomonadota</taxon>
        <taxon>Gammaproteobacteria</taxon>
        <taxon>Thiotrichales</taxon>
        <taxon>Thiotrichaceae</taxon>
        <taxon>Thiothrix</taxon>
    </lineage>
</organism>